<evidence type="ECO:0000256" key="1">
    <source>
        <dbReference type="SAM" id="MobiDB-lite"/>
    </source>
</evidence>
<reference evidence="3" key="1">
    <citation type="journal article" date="2019" name="Int. J. Syst. Evol. Microbiol.">
        <title>The Global Catalogue of Microorganisms (GCM) 10K type strain sequencing project: providing services to taxonomists for standard genome sequencing and annotation.</title>
        <authorList>
            <consortium name="The Broad Institute Genomics Platform"/>
            <consortium name="The Broad Institute Genome Sequencing Center for Infectious Disease"/>
            <person name="Wu L."/>
            <person name="Ma J."/>
        </authorList>
    </citation>
    <scope>NUCLEOTIDE SEQUENCE [LARGE SCALE GENOMIC DNA]</scope>
    <source>
        <strain evidence="3">CCUG 58760</strain>
    </source>
</reference>
<dbReference type="InterPro" id="IPR052924">
    <property type="entry name" value="OsmC/Ohr_hydroprdx_reductase"/>
</dbReference>
<gene>
    <name evidence="2" type="ORF">ACFPMG_11025</name>
</gene>
<dbReference type="PANTHER" id="PTHR35368">
    <property type="entry name" value="HYDROPEROXIDE REDUCTASE"/>
    <property type="match status" value="1"/>
</dbReference>
<dbReference type="InterPro" id="IPR003718">
    <property type="entry name" value="OsmC/Ohr_fam"/>
</dbReference>
<proteinExistence type="predicted"/>
<accession>A0ABW0G3F4</accession>
<sequence>MIEPTFRPARSSNNRINRSVDHPAPTGFRLGMMRFLFACPPNPARRKDAAMRKPPAPEAGRSPSSPKPEPPPRIDEEKRNPNAVRTLRCRTVAQGRFQQRNYIRDLPAQPVMEDEPGGPLNGNAAPTASEALLAALGSCLAVGIHADAVARHILVHRLELEVEAEIDTTAGWAIGNAEPRPIGFEAIRVIVHLDADAPRDVLAALVKHAALWSPVSNTLHNPVHLDVILADPHP</sequence>
<keyword evidence="3" id="KW-1185">Reference proteome</keyword>
<name>A0ABW0G3F4_9PROT</name>
<comment type="caution">
    <text evidence="2">The sequence shown here is derived from an EMBL/GenBank/DDBJ whole genome shotgun (WGS) entry which is preliminary data.</text>
</comment>
<keyword evidence="2" id="KW-0560">Oxidoreductase</keyword>
<dbReference type="GO" id="GO:0004601">
    <property type="term" value="F:peroxidase activity"/>
    <property type="evidence" value="ECO:0007669"/>
    <property type="project" value="UniProtKB-KW"/>
</dbReference>
<dbReference type="InterPro" id="IPR036102">
    <property type="entry name" value="OsmC/Ohrsf"/>
</dbReference>
<dbReference type="Proteomes" id="UP001596166">
    <property type="component" value="Unassembled WGS sequence"/>
</dbReference>
<keyword evidence="2" id="KW-0575">Peroxidase</keyword>
<dbReference type="EMBL" id="JBHSLC010000015">
    <property type="protein sequence ID" value="MFC5355540.1"/>
    <property type="molecule type" value="Genomic_DNA"/>
</dbReference>
<evidence type="ECO:0000313" key="2">
    <source>
        <dbReference type="EMBL" id="MFC5355540.1"/>
    </source>
</evidence>
<evidence type="ECO:0000313" key="3">
    <source>
        <dbReference type="Proteomes" id="UP001596166"/>
    </source>
</evidence>
<organism evidence="2 3">
    <name type="scientific">Azospirillum himalayense</name>
    <dbReference type="NCBI Taxonomy" id="654847"/>
    <lineage>
        <taxon>Bacteria</taxon>
        <taxon>Pseudomonadati</taxon>
        <taxon>Pseudomonadota</taxon>
        <taxon>Alphaproteobacteria</taxon>
        <taxon>Rhodospirillales</taxon>
        <taxon>Azospirillaceae</taxon>
        <taxon>Azospirillum</taxon>
    </lineage>
</organism>
<feature type="compositionally biased region" description="Basic and acidic residues" evidence="1">
    <location>
        <begin position="70"/>
        <end position="80"/>
    </location>
</feature>
<dbReference type="InterPro" id="IPR015946">
    <property type="entry name" value="KH_dom-like_a/b"/>
</dbReference>
<feature type="region of interest" description="Disordered" evidence="1">
    <location>
        <begin position="41"/>
        <end position="85"/>
    </location>
</feature>
<feature type="region of interest" description="Disordered" evidence="1">
    <location>
        <begin position="1"/>
        <end position="25"/>
    </location>
</feature>
<dbReference type="Pfam" id="PF02566">
    <property type="entry name" value="OsmC"/>
    <property type="match status" value="1"/>
</dbReference>
<dbReference type="Gene3D" id="3.30.300.20">
    <property type="match status" value="1"/>
</dbReference>
<dbReference type="EC" id="1.11.1.-" evidence="2"/>
<dbReference type="SUPFAM" id="SSF82784">
    <property type="entry name" value="OsmC-like"/>
    <property type="match status" value="1"/>
</dbReference>
<dbReference type="RefSeq" id="WP_376995172.1">
    <property type="nucleotide sequence ID" value="NZ_JBHSLC010000015.1"/>
</dbReference>
<protein>
    <submittedName>
        <fullName evidence="2">OsmC family protein</fullName>
        <ecNumber evidence="2">1.11.1.-</ecNumber>
    </submittedName>
</protein>
<dbReference type="PANTHER" id="PTHR35368:SF1">
    <property type="entry name" value="HYDROPEROXIDE REDUCTASE"/>
    <property type="match status" value="1"/>
</dbReference>